<feature type="compositionally biased region" description="Low complexity" evidence="1">
    <location>
        <begin position="479"/>
        <end position="488"/>
    </location>
</feature>
<keyword evidence="2" id="KW-0812">Transmembrane</keyword>
<evidence type="ECO:0000313" key="3">
    <source>
        <dbReference type="EMBL" id="PAV59826.1"/>
    </source>
</evidence>
<gene>
    <name evidence="3" type="ORF">WR25_08037</name>
</gene>
<accession>A0A2A2JDK7</accession>
<evidence type="ECO:0000256" key="1">
    <source>
        <dbReference type="SAM" id="MobiDB-lite"/>
    </source>
</evidence>
<keyword evidence="2" id="KW-0472">Membrane</keyword>
<dbReference type="EMBL" id="LIAE01010498">
    <property type="protein sequence ID" value="PAV59826.1"/>
    <property type="molecule type" value="Genomic_DNA"/>
</dbReference>
<organism evidence="3 4">
    <name type="scientific">Diploscapter pachys</name>
    <dbReference type="NCBI Taxonomy" id="2018661"/>
    <lineage>
        <taxon>Eukaryota</taxon>
        <taxon>Metazoa</taxon>
        <taxon>Ecdysozoa</taxon>
        <taxon>Nematoda</taxon>
        <taxon>Chromadorea</taxon>
        <taxon>Rhabditida</taxon>
        <taxon>Rhabditina</taxon>
        <taxon>Rhabditomorpha</taxon>
        <taxon>Rhabditoidea</taxon>
        <taxon>Rhabditidae</taxon>
        <taxon>Diploscapter</taxon>
    </lineage>
</organism>
<name>A0A2A2JDK7_9BILA</name>
<feature type="compositionally biased region" description="Polar residues" evidence="1">
    <location>
        <begin position="525"/>
        <end position="538"/>
    </location>
</feature>
<comment type="caution">
    <text evidence="3">The sequence shown here is derived from an EMBL/GenBank/DDBJ whole genome shotgun (WGS) entry which is preliminary data.</text>
</comment>
<dbReference type="AlphaFoldDB" id="A0A2A2JDK7"/>
<evidence type="ECO:0000313" key="4">
    <source>
        <dbReference type="Proteomes" id="UP000218231"/>
    </source>
</evidence>
<dbReference type="OrthoDB" id="5856587at2759"/>
<keyword evidence="2" id="KW-1133">Transmembrane helix</keyword>
<reference evidence="3 4" key="1">
    <citation type="journal article" date="2017" name="Curr. Biol.">
        <title>Genome architecture and evolution of a unichromosomal asexual nematode.</title>
        <authorList>
            <person name="Fradin H."/>
            <person name="Zegar C."/>
            <person name="Gutwein M."/>
            <person name="Lucas J."/>
            <person name="Kovtun M."/>
            <person name="Corcoran D."/>
            <person name="Baugh L.R."/>
            <person name="Kiontke K."/>
            <person name="Gunsalus K."/>
            <person name="Fitch D.H."/>
            <person name="Piano F."/>
        </authorList>
    </citation>
    <scope>NUCLEOTIDE SEQUENCE [LARGE SCALE GENOMIC DNA]</scope>
    <source>
        <strain evidence="3">PF1309</strain>
    </source>
</reference>
<keyword evidence="4" id="KW-1185">Reference proteome</keyword>
<feature type="region of interest" description="Disordered" evidence="1">
    <location>
        <begin position="475"/>
        <end position="592"/>
    </location>
</feature>
<proteinExistence type="predicted"/>
<sequence length="592" mass="67140">MIHLSIDGHFRLRYPVFAQFGRMTAVQTVKEQDRQLLEADTGDIWTMPFNDDDWRNFPKKRVDYEDMQMINRDLKTFSLITTCAQVFDDEIRGTGVFTVQDSLIRSDIYKSGSGSNIMEYREYEETSTHSFFRTTQIVDFNLELFIRLDEWSCCSACCCSEVMCGDMATEDKCDQVFSTKSRKGYLSIRKLNHTLPISTPCPASTNQKLDRMFSMSSYNETGIALFSSILYTFTNGKDCGEQILVKMLEVQNVNPANFTYSGRGLVLESQTCNDDPQKKDCMLLAKCRGMQLKESYWEKKEEVDESDPCEGIDFIEILVRDEDIEYKAKKGQHFKVSLDPDFYDENSTSVRYRVAHIFAFPYDLRKSCMEQKGYVVHPNYKDLIILGITRSDMNRKIEVSFADSDKRIKVRFKDESERGGIEGVNRSELVMWCSLIVLFFLMLIGFVVFMAYEKSTRTKTALKIKKKEQNDLTFKPPIKSASKLSSEESSNERAIPPISKPVPVLISPNPTPASSPFAPTEPTDRASSIPSSKTSGKPSFTPPVPAKTPITKAPSIPKIRGKSPAAKIPATPTRTATKVPILSPKTPPIPRN</sequence>
<protein>
    <submittedName>
        <fullName evidence="3">Uncharacterized protein</fullName>
    </submittedName>
</protein>
<feature type="transmembrane region" description="Helical" evidence="2">
    <location>
        <begin position="429"/>
        <end position="452"/>
    </location>
</feature>
<dbReference type="Proteomes" id="UP000218231">
    <property type="component" value="Unassembled WGS sequence"/>
</dbReference>
<evidence type="ECO:0000256" key="2">
    <source>
        <dbReference type="SAM" id="Phobius"/>
    </source>
</evidence>